<keyword evidence="5" id="KW-1185">Reference proteome</keyword>
<dbReference type="AlphaFoldDB" id="A0A518HFS6"/>
<geneLocation type="plasmid" evidence="5">
    <name>pelp_5</name>
</geneLocation>
<sequence length="259" mass="28746">MQGFGWRATHCECPAHWGYGTPGVRPGHEGYVRFKTLADRLIASVLLLLALPFLVVAMALVRLTSRGPAIYSQVRVGLDGKRFRIYKVRSMYNDCERSTGPRWCTADDPRVTPVGDILRKTHLDELPQLWNVLRGEMSLIGPRPERPEFVSNLEKAFPYYRDRLRVLPGITGLAQVQLPPDTDLTGVERKLMCDLYYIGRLNPLLDLKIVICTGLGVIGVPFAAMRALFGMPSVDAMECTCGSERVSVMGAAQAQAQPA</sequence>
<dbReference type="InterPro" id="IPR003362">
    <property type="entry name" value="Bact_transf"/>
</dbReference>
<comment type="similarity">
    <text evidence="1">Belongs to the bacterial sugar transferase family.</text>
</comment>
<dbReference type="KEGG" id="tpla:ElP_76670"/>
<keyword evidence="4" id="KW-0614">Plasmid</keyword>
<evidence type="ECO:0000259" key="3">
    <source>
        <dbReference type="Pfam" id="PF02397"/>
    </source>
</evidence>
<keyword evidence="2" id="KW-1133">Transmembrane helix</keyword>
<keyword evidence="2" id="KW-0472">Membrane</keyword>
<feature type="domain" description="Bacterial sugar transferase" evidence="3">
    <location>
        <begin position="35"/>
        <end position="215"/>
    </location>
</feature>
<feature type="transmembrane region" description="Helical" evidence="2">
    <location>
        <begin position="41"/>
        <end position="61"/>
    </location>
</feature>
<dbReference type="EC" id="2.7.8.-" evidence="4"/>
<protein>
    <submittedName>
        <fullName evidence="4">Undecaprenyl-phosphate N-acetylgalactosaminyl 1-phosphate transferase</fullName>
        <ecNumber evidence="4">2.7.8.-</ecNumber>
    </submittedName>
</protein>
<keyword evidence="4" id="KW-0808">Transferase</keyword>
<gene>
    <name evidence="4" type="primary">tuaA</name>
    <name evidence="4" type="ORF">ElP_76670</name>
</gene>
<dbReference type="PANTHER" id="PTHR30576:SF0">
    <property type="entry name" value="UNDECAPRENYL-PHOSPHATE N-ACETYLGALACTOSAMINYL 1-PHOSPHATE TRANSFERASE-RELATED"/>
    <property type="match status" value="1"/>
</dbReference>
<name>A0A518HFS6_9BACT</name>
<evidence type="ECO:0000256" key="1">
    <source>
        <dbReference type="ARBA" id="ARBA00006464"/>
    </source>
</evidence>
<dbReference type="PANTHER" id="PTHR30576">
    <property type="entry name" value="COLANIC BIOSYNTHESIS UDP-GLUCOSE LIPID CARRIER TRANSFERASE"/>
    <property type="match status" value="1"/>
</dbReference>
<dbReference type="Pfam" id="PF02397">
    <property type="entry name" value="Bac_transf"/>
    <property type="match status" value="1"/>
</dbReference>
<dbReference type="GO" id="GO:0016780">
    <property type="term" value="F:phosphotransferase activity, for other substituted phosphate groups"/>
    <property type="evidence" value="ECO:0007669"/>
    <property type="project" value="TreeGrafter"/>
</dbReference>
<reference evidence="4 5" key="1">
    <citation type="submission" date="2019-02" db="EMBL/GenBank/DDBJ databases">
        <title>Deep-cultivation of Planctomycetes and their phenomic and genomic characterization uncovers novel biology.</title>
        <authorList>
            <person name="Wiegand S."/>
            <person name="Jogler M."/>
            <person name="Boedeker C."/>
            <person name="Pinto D."/>
            <person name="Vollmers J."/>
            <person name="Rivas-Marin E."/>
            <person name="Kohn T."/>
            <person name="Peeters S.H."/>
            <person name="Heuer A."/>
            <person name="Rast P."/>
            <person name="Oberbeckmann S."/>
            <person name="Bunk B."/>
            <person name="Jeske O."/>
            <person name="Meyerdierks A."/>
            <person name="Storesund J.E."/>
            <person name="Kallscheuer N."/>
            <person name="Luecker S."/>
            <person name="Lage O.M."/>
            <person name="Pohl T."/>
            <person name="Merkel B.J."/>
            <person name="Hornburger P."/>
            <person name="Mueller R.-W."/>
            <person name="Bruemmer F."/>
            <person name="Labrenz M."/>
            <person name="Spormann A.M."/>
            <person name="Op den Camp H."/>
            <person name="Overmann J."/>
            <person name="Amann R."/>
            <person name="Jetten M.S.M."/>
            <person name="Mascher T."/>
            <person name="Medema M.H."/>
            <person name="Devos D.P."/>
            <person name="Kaster A.-K."/>
            <person name="Ovreas L."/>
            <person name="Rohde M."/>
            <person name="Galperin M.Y."/>
            <person name="Jogler C."/>
        </authorList>
    </citation>
    <scope>NUCLEOTIDE SEQUENCE [LARGE SCALE GENOMIC DNA]</scope>
    <source>
        <strain evidence="4 5">ElP</strain>
        <plasmid evidence="5">pelp_5</plasmid>
    </source>
</reference>
<accession>A0A518HFS6</accession>
<keyword evidence="2" id="KW-0812">Transmembrane</keyword>
<evidence type="ECO:0000256" key="2">
    <source>
        <dbReference type="SAM" id="Phobius"/>
    </source>
</evidence>
<evidence type="ECO:0000313" key="4">
    <source>
        <dbReference type="EMBL" id="QDV39694.1"/>
    </source>
</evidence>
<organism evidence="4 5">
    <name type="scientific">Tautonia plasticadhaerens</name>
    <dbReference type="NCBI Taxonomy" id="2527974"/>
    <lineage>
        <taxon>Bacteria</taxon>
        <taxon>Pseudomonadati</taxon>
        <taxon>Planctomycetota</taxon>
        <taxon>Planctomycetia</taxon>
        <taxon>Isosphaerales</taxon>
        <taxon>Isosphaeraceae</taxon>
        <taxon>Tautonia</taxon>
    </lineage>
</organism>
<dbReference type="EMBL" id="CP036431">
    <property type="protein sequence ID" value="QDV39694.1"/>
    <property type="molecule type" value="Genomic_DNA"/>
</dbReference>
<evidence type="ECO:0000313" key="5">
    <source>
        <dbReference type="Proteomes" id="UP000317835"/>
    </source>
</evidence>
<dbReference type="Proteomes" id="UP000317835">
    <property type="component" value="Plasmid pElP_5"/>
</dbReference>
<proteinExistence type="inferred from homology"/>